<dbReference type="Gene3D" id="1.10.10.60">
    <property type="entry name" value="Homeodomain-like"/>
    <property type="match status" value="1"/>
</dbReference>
<feature type="DNA-binding region" description="H-T-H motif" evidence="3">
    <location>
        <begin position="30"/>
        <end position="49"/>
    </location>
</feature>
<dbReference type="GO" id="GO:0003677">
    <property type="term" value="F:DNA binding"/>
    <property type="evidence" value="ECO:0007669"/>
    <property type="project" value="UniProtKB-UniRule"/>
</dbReference>
<dbReference type="EMBL" id="LSKU01000001">
    <property type="protein sequence ID" value="KXG44630.1"/>
    <property type="molecule type" value="Genomic_DNA"/>
</dbReference>
<keyword evidence="1" id="KW-0678">Repressor</keyword>
<accession>A0A135L6N8</accession>
<reference evidence="5 6" key="1">
    <citation type="submission" date="2016-02" db="EMBL/GenBank/DDBJ databases">
        <title>Draft Genome for Tepidibacillus decaturensis nov. sp. Strain Z9, an Anaerobic, Moderately Thermophilic and Heterotrophic Bacterium from Deep Subsurface of the Illinois Basin, USA.</title>
        <authorList>
            <person name="Dong Y."/>
            <person name="Chang J.Y."/>
            <person name="Sanford R."/>
            <person name="Fouke B.W."/>
        </authorList>
    </citation>
    <scope>NUCLEOTIDE SEQUENCE [LARGE SCALE GENOMIC DNA]</scope>
    <source>
        <strain evidence="5 6">Z9</strain>
    </source>
</reference>
<dbReference type="InterPro" id="IPR001647">
    <property type="entry name" value="HTH_TetR"/>
</dbReference>
<dbReference type="InterPro" id="IPR041490">
    <property type="entry name" value="KstR2_TetR_C"/>
</dbReference>
<evidence type="ECO:0000256" key="3">
    <source>
        <dbReference type="PROSITE-ProRule" id="PRU00335"/>
    </source>
</evidence>
<comment type="caution">
    <text evidence="5">The sequence shown here is derived from an EMBL/GenBank/DDBJ whole genome shotgun (WGS) entry which is preliminary data.</text>
</comment>
<keyword evidence="2 3" id="KW-0238">DNA-binding</keyword>
<dbReference type="InterPro" id="IPR009057">
    <property type="entry name" value="Homeodomain-like_sf"/>
</dbReference>
<dbReference type="PROSITE" id="PS50977">
    <property type="entry name" value="HTH_TETR_2"/>
    <property type="match status" value="1"/>
</dbReference>
<dbReference type="PRINTS" id="PR00455">
    <property type="entry name" value="HTHTETR"/>
</dbReference>
<dbReference type="Pfam" id="PF00440">
    <property type="entry name" value="TetR_N"/>
    <property type="match status" value="1"/>
</dbReference>
<dbReference type="PANTHER" id="PTHR43479">
    <property type="entry name" value="ACREF/ENVCD OPERON REPRESSOR-RELATED"/>
    <property type="match status" value="1"/>
</dbReference>
<proteinExistence type="predicted"/>
<organism evidence="5 6">
    <name type="scientific">Tepidibacillus decaturensis</name>
    <dbReference type="NCBI Taxonomy" id="1413211"/>
    <lineage>
        <taxon>Bacteria</taxon>
        <taxon>Bacillati</taxon>
        <taxon>Bacillota</taxon>
        <taxon>Bacilli</taxon>
        <taxon>Bacillales</taxon>
        <taxon>Bacillaceae</taxon>
        <taxon>Tepidibacillus</taxon>
    </lineage>
</organism>
<evidence type="ECO:0000259" key="4">
    <source>
        <dbReference type="PROSITE" id="PS50977"/>
    </source>
</evidence>
<name>A0A135L6N8_9BACI</name>
<evidence type="ECO:0000313" key="6">
    <source>
        <dbReference type="Proteomes" id="UP000070352"/>
    </source>
</evidence>
<keyword evidence="6" id="KW-1185">Reference proteome</keyword>
<evidence type="ECO:0000256" key="1">
    <source>
        <dbReference type="ARBA" id="ARBA00022491"/>
    </source>
</evidence>
<sequence>MSEQVELTKREAILRSAFIIFTEKGYHAAKVSDVAELAKVGKGTVYEYFSSKEDLLRGVIEEGIKYYMKELTENIKGPTPPWEKIKKMIRRHAEILRENQNISQLIFHNFGIVTEEFHQFLMSQRQAFIEMLKDLIQQGITSGELKPMSTEVAARMILGSMVSIQFETGCLDEASVEEMIKTLANGMMQI</sequence>
<dbReference type="Proteomes" id="UP000070352">
    <property type="component" value="Unassembled WGS sequence"/>
</dbReference>
<dbReference type="SUPFAM" id="SSF46689">
    <property type="entry name" value="Homeodomain-like"/>
    <property type="match status" value="1"/>
</dbReference>
<dbReference type="PANTHER" id="PTHR43479:SF11">
    <property type="entry name" value="ACREF_ENVCD OPERON REPRESSOR-RELATED"/>
    <property type="match status" value="1"/>
</dbReference>
<dbReference type="InterPro" id="IPR036271">
    <property type="entry name" value="Tet_transcr_reg_TetR-rel_C_sf"/>
</dbReference>
<protein>
    <recommendedName>
        <fullName evidence="4">HTH tetR-type domain-containing protein</fullName>
    </recommendedName>
</protein>
<dbReference type="SUPFAM" id="SSF48498">
    <property type="entry name" value="Tetracyclin repressor-like, C-terminal domain"/>
    <property type="match status" value="1"/>
</dbReference>
<dbReference type="OrthoDB" id="9814703at2"/>
<dbReference type="RefSeq" id="WP_068726575.1">
    <property type="nucleotide sequence ID" value="NZ_LSKU01000001.1"/>
</dbReference>
<evidence type="ECO:0000256" key="2">
    <source>
        <dbReference type="ARBA" id="ARBA00023125"/>
    </source>
</evidence>
<dbReference type="AlphaFoldDB" id="A0A135L6N8"/>
<feature type="domain" description="HTH tetR-type" evidence="4">
    <location>
        <begin position="7"/>
        <end position="67"/>
    </location>
</feature>
<dbReference type="STRING" id="1413211.U473_11820"/>
<dbReference type="InterPro" id="IPR050624">
    <property type="entry name" value="HTH-type_Tx_Regulator"/>
</dbReference>
<evidence type="ECO:0000313" key="5">
    <source>
        <dbReference type="EMBL" id="KXG44630.1"/>
    </source>
</evidence>
<dbReference type="Gene3D" id="1.10.357.10">
    <property type="entry name" value="Tetracycline Repressor, domain 2"/>
    <property type="match status" value="1"/>
</dbReference>
<gene>
    <name evidence="5" type="ORF">U473_11820</name>
</gene>
<dbReference type="Pfam" id="PF17932">
    <property type="entry name" value="TetR_C_24"/>
    <property type="match status" value="1"/>
</dbReference>